<sequence>MAHQEDRLPWRALASVFELNETNSCQRQAYNIHIRDGQDTRETLTQFLDAFIKNATVDASRERKRYQEKYHVPDTDEVIITDEMARKITPTVQRWNPDKPVLYNRDDKSTRIPRQGGLCPHKDEFEPCFCALPYKERKMAAFERKYEPNDCYQFHKHNAMSFRNLEITKSLLLHGEMEPILRSCSNGDGLLKSWWELSQCQCLPPTVGWDMMYKLSLKMYMTLNILYCFPETWDKDGIPIDDYRNLKSYQKAVRSATKSGCISEIAAYPHRDLFGIEQGQFNAYPRPFYIPRWKDSFMKEGTFSFFDDLDLESSSNNEDAENTEKKYDLEYYPYGLMSYQDFLDFEKPVGYQPHSTDIPAVRQILCHKGLPTELADAIMAAGSYTPARGLLIAGEPFHPTNRAELDQYLENCWQIIIRCIMVGMEMGEAMPMKMFARSFKASLSEIFLCECEFTFHLFRHFDEKPGEEDYF</sequence>
<proteinExistence type="predicted"/>
<accession>A0A8H5SQD3</accession>
<evidence type="ECO:0000313" key="1">
    <source>
        <dbReference type="EMBL" id="KAF5654952.1"/>
    </source>
</evidence>
<reference evidence="1 2" key="1">
    <citation type="submission" date="2020-05" db="EMBL/GenBank/DDBJ databases">
        <title>Identification and distribution of gene clusters putatively required for synthesis of sphingolipid metabolism inhibitors in phylogenetically diverse species of the filamentous fungus Fusarium.</title>
        <authorList>
            <person name="Kim H.-S."/>
            <person name="Busman M."/>
            <person name="Brown D.W."/>
            <person name="Divon H."/>
            <person name="Uhlig S."/>
            <person name="Proctor R.H."/>
        </authorList>
    </citation>
    <scope>NUCLEOTIDE SEQUENCE [LARGE SCALE GENOMIC DNA]</scope>
    <source>
        <strain evidence="1 2">NRRL 20693</strain>
    </source>
</reference>
<protein>
    <submittedName>
        <fullName evidence="1">Uncharacterized protein</fullName>
    </submittedName>
</protein>
<dbReference type="Proteomes" id="UP000567885">
    <property type="component" value="Unassembled WGS sequence"/>
</dbReference>
<gene>
    <name evidence="1" type="ORF">FHETE_11248</name>
</gene>
<dbReference type="OrthoDB" id="3204049at2759"/>
<organism evidence="1 2">
    <name type="scientific">Fusarium heterosporum</name>
    <dbReference type="NCBI Taxonomy" id="42747"/>
    <lineage>
        <taxon>Eukaryota</taxon>
        <taxon>Fungi</taxon>
        <taxon>Dikarya</taxon>
        <taxon>Ascomycota</taxon>
        <taxon>Pezizomycotina</taxon>
        <taxon>Sordariomycetes</taxon>
        <taxon>Hypocreomycetidae</taxon>
        <taxon>Hypocreales</taxon>
        <taxon>Nectriaceae</taxon>
        <taxon>Fusarium</taxon>
        <taxon>Fusarium heterosporum species complex</taxon>
    </lineage>
</organism>
<name>A0A8H5SQD3_FUSHE</name>
<dbReference type="EMBL" id="JAAGWQ010000462">
    <property type="protein sequence ID" value="KAF5654952.1"/>
    <property type="molecule type" value="Genomic_DNA"/>
</dbReference>
<keyword evidence="2" id="KW-1185">Reference proteome</keyword>
<comment type="caution">
    <text evidence="1">The sequence shown here is derived from an EMBL/GenBank/DDBJ whole genome shotgun (WGS) entry which is preliminary data.</text>
</comment>
<evidence type="ECO:0000313" key="2">
    <source>
        <dbReference type="Proteomes" id="UP000567885"/>
    </source>
</evidence>
<dbReference type="AlphaFoldDB" id="A0A8H5SQD3"/>